<organism evidence="2 3">
    <name type="scientific">Candidatus Giovannonibacteria bacterium RIFCSPHIGHO2_01_FULL_45_23</name>
    <dbReference type="NCBI Taxonomy" id="1798325"/>
    <lineage>
        <taxon>Bacteria</taxon>
        <taxon>Candidatus Giovannoniibacteriota</taxon>
    </lineage>
</organism>
<evidence type="ECO:0000313" key="3">
    <source>
        <dbReference type="Proteomes" id="UP000179251"/>
    </source>
</evidence>
<feature type="domain" description="Glycosyltransferase 2-like" evidence="1">
    <location>
        <begin position="8"/>
        <end position="169"/>
    </location>
</feature>
<reference evidence="2 3" key="1">
    <citation type="journal article" date="2016" name="Nat. Commun.">
        <title>Thousands of microbial genomes shed light on interconnected biogeochemical processes in an aquifer system.</title>
        <authorList>
            <person name="Anantharaman K."/>
            <person name="Brown C.T."/>
            <person name="Hug L.A."/>
            <person name="Sharon I."/>
            <person name="Castelle C.J."/>
            <person name="Probst A.J."/>
            <person name="Thomas B.C."/>
            <person name="Singh A."/>
            <person name="Wilkins M.J."/>
            <person name="Karaoz U."/>
            <person name="Brodie E.L."/>
            <person name="Williams K.H."/>
            <person name="Hubbard S.S."/>
            <person name="Banfield J.F."/>
        </authorList>
    </citation>
    <scope>NUCLEOTIDE SEQUENCE [LARGE SCALE GENOMIC DNA]</scope>
</reference>
<protein>
    <recommendedName>
        <fullName evidence="1">Glycosyltransferase 2-like domain-containing protein</fullName>
    </recommendedName>
</protein>
<dbReference type="InterPro" id="IPR029044">
    <property type="entry name" value="Nucleotide-diphossugar_trans"/>
</dbReference>
<dbReference type="SUPFAM" id="SSF53448">
    <property type="entry name" value="Nucleotide-diphospho-sugar transferases"/>
    <property type="match status" value="1"/>
</dbReference>
<evidence type="ECO:0000259" key="1">
    <source>
        <dbReference type="Pfam" id="PF00535"/>
    </source>
</evidence>
<dbReference type="EMBL" id="MFHD01000017">
    <property type="protein sequence ID" value="OGF62459.1"/>
    <property type="molecule type" value="Genomic_DNA"/>
</dbReference>
<dbReference type="Pfam" id="PF00535">
    <property type="entry name" value="Glycos_transf_2"/>
    <property type="match status" value="1"/>
</dbReference>
<dbReference type="Proteomes" id="UP000179251">
    <property type="component" value="Unassembled WGS sequence"/>
</dbReference>
<dbReference type="PANTHER" id="PTHR10859:SF91">
    <property type="entry name" value="DOLICHYL-PHOSPHATE BETA-GLUCOSYLTRANSFERASE"/>
    <property type="match status" value="1"/>
</dbReference>
<dbReference type="GO" id="GO:0006487">
    <property type="term" value="P:protein N-linked glycosylation"/>
    <property type="evidence" value="ECO:0007669"/>
    <property type="project" value="TreeGrafter"/>
</dbReference>
<dbReference type="InterPro" id="IPR001173">
    <property type="entry name" value="Glyco_trans_2-like"/>
</dbReference>
<name>A0A1F5VG81_9BACT</name>
<dbReference type="Gene3D" id="3.90.550.10">
    <property type="entry name" value="Spore Coat Polysaccharide Biosynthesis Protein SpsA, Chain A"/>
    <property type="match status" value="1"/>
</dbReference>
<gene>
    <name evidence="2" type="ORF">A2834_03260</name>
</gene>
<accession>A0A1F5VG81</accession>
<dbReference type="PANTHER" id="PTHR10859">
    <property type="entry name" value="GLYCOSYL TRANSFERASE"/>
    <property type="match status" value="1"/>
</dbReference>
<sequence length="246" mass="27172">MSLAPEISIIIPVYNDKAVIGKSIDRLTNFLGAENFNAEIIVINDGGWDKTAEIISAKSQNNPAIKFIDRKMNLGKGASVREGISAASSNIIIFTDADLPYGTSYFKKMIELLKSGTDLVIANRNLPVRQAGLTSNTQHPTSDIGFVRHLTHWGFGFLVRHLLHLEFSDTQAGLKGLTKKAAEEFLPSLKIDRFAFDLELLVKAKRAGLQIKEVPVVLETIGKSNISVLRDSFQTLKDILKIYFSV</sequence>
<dbReference type="AlphaFoldDB" id="A0A1F5VG81"/>
<comment type="caution">
    <text evidence="2">The sequence shown here is derived from an EMBL/GenBank/DDBJ whole genome shotgun (WGS) entry which is preliminary data.</text>
</comment>
<evidence type="ECO:0000313" key="2">
    <source>
        <dbReference type="EMBL" id="OGF62459.1"/>
    </source>
</evidence>
<proteinExistence type="predicted"/>
<dbReference type="STRING" id="1798325.A2834_03260"/>